<organism evidence="2 3">
    <name type="scientific">Leptospira borgpetersenii serovar Pomona str. 200901868</name>
    <dbReference type="NCBI Taxonomy" id="1192866"/>
    <lineage>
        <taxon>Bacteria</taxon>
        <taxon>Pseudomonadati</taxon>
        <taxon>Spirochaetota</taxon>
        <taxon>Spirochaetia</taxon>
        <taxon>Leptospirales</taxon>
        <taxon>Leptospiraceae</taxon>
        <taxon>Leptospira</taxon>
    </lineage>
</organism>
<evidence type="ECO:0000313" key="2">
    <source>
        <dbReference type="EMBL" id="EMO65139.1"/>
    </source>
</evidence>
<dbReference type="AlphaFoldDB" id="M6WIY5"/>
<evidence type="ECO:0000256" key="1">
    <source>
        <dbReference type="SAM" id="Phobius"/>
    </source>
</evidence>
<dbReference type="EMBL" id="AKWF02000007">
    <property type="protein sequence ID" value="EMO65139.1"/>
    <property type="molecule type" value="Genomic_DNA"/>
</dbReference>
<keyword evidence="1" id="KW-1133">Transmembrane helix</keyword>
<gene>
    <name evidence="2" type="ORF">LEP1GSC133_0039</name>
</gene>
<feature type="transmembrane region" description="Helical" evidence="1">
    <location>
        <begin position="12"/>
        <end position="32"/>
    </location>
</feature>
<proteinExistence type="predicted"/>
<comment type="caution">
    <text evidence="2">The sequence shown here is derived from an EMBL/GenBank/DDBJ whole genome shotgun (WGS) entry which is preliminary data.</text>
</comment>
<keyword evidence="1" id="KW-0812">Transmembrane</keyword>
<protein>
    <submittedName>
        <fullName evidence="2">Uncharacterized protein</fullName>
    </submittedName>
</protein>
<dbReference type="Proteomes" id="UP000012159">
    <property type="component" value="Unassembled WGS sequence"/>
</dbReference>
<accession>M6WIY5</accession>
<evidence type="ECO:0000313" key="3">
    <source>
        <dbReference type="Proteomes" id="UP000012159"/>
    </source>
</evidence>
<keyword evidence="1" id="KW-0472">Membrane</keyword>
<feature type="transmembrane region" description="Helical" evidence="1">
    <location>
        <begin position="97"/>
        <end position="114"/>
    </location>
</feature>
<reference evidence="2 3" key="1">
    <citation type="submission" date="2013-01" db="EMBL/GenBank/DDBJ databases">
        <authorList>
            <person name="Harkins D.M."/>
            <person name="Durkin A.S."/>
            <person name="Brinkac L.M."/>
            <person name="Haft D.H."/>
            <person name="Selengut J.D."/>
            <person name="Sanka R."/>
            <person name="DePew J."/>
            <person name="Purushe J."/>
            <person name="Picardeau M."/>
            <person name="Werts C."/>
            <person name="Goarant C."/>
            <person name="Vinetz J.M."/>
            <person name="Sutton G.G."/>
            <person name="Nierman W.C."/>
            <person name="Fouts D.E."/>
        </authorList>
    </citation>
    <scope>NUCLEOTIDE SEQUENCE [LARGE SCALE GENOMIC DNA]</scope>
    <source>
        <strain evidence="2 3">200901868</strain>
    </source>
</reference>
<name>M6WIY5_LEPBO</name>
<sequence length="115" mass="13017">MASFSAIFEFKYHAGIPVAFETALIVSLWTYASAASLGEFRRNRISVFQTILVLFFPSSSRFSETALFAAICNAPFHGALQYFRFDRFRVIFPMNSSIFISWVAHSLGIIIFLLS</sequence>